<sequence length="137" mass="15169">MSVVSMEDPFTASSRPARAARRAESSTRRKPDVLEECVTEFTRRLRTSVSLPEDDEHFWARVAADIDALKARCQPQDAFAFELKAARVLAEYGFTTWPESLQSSAHRDTVPEEAPAPTPFAVGQDMAAADRALNRAS</sequence>
<proteinExistence type="predicted"/>
<evidence type="ECO:0000313" key="3">
    <source>
        <dbReference type="Proteomes" id="UP001156831"/>
    </source>
</evidence>
<feature type="compositionally biased region" description="Basic and acidic residues" evidence="1">
    <location>
        <begin position="21"/>
        <end position="31"/>
    </location>
</feature>
<name>A0ABT6JHN0_9GAMM</name>
<feature type="region of interest" description="Disordered" evidence="1">
    <location>
        <begin position="101"/>
        <end position="125"/>
    </location>
</feature>
<organism evidence="2 3">
    <name type="scientific">Luteimonas rhizosphaericola</name>
    <dbReference type="NCBI Taxonomy" id="3042024"/>
    <lineage>
        <taxon>Bacteria</taxon>
        <taxon>Pseudomonadati</taxon>
        <taxon>Pseudomonadota</taxon>
        <taxon>Gammaproteobacteria</taxon>
        <taxon>Lysobacterales</taxon>
        <taxon>Lysobacteraceae</taxon>
        <taxon>Luteimonas</taxon>
    </lineage>
</organism>
<comment type="caution">
    <text evidence="2">The sequence shown here is derived from an EMBL/GenBank/DDBJ whole genome shotgun (WGS) entry which is preliminary data.</text>
</comment>
<feature type="region of interest" description="Disordered" evidence="1">
    <location>
        <begin position="1"/>
        <end position="31"/>
    </location>
</feature>
<dbReference type="Proteomes" id="UP001156831">
    <property type="component" value="Unassembled WGS sequence"/>
</dbReference>
<evidence type="ECO:0000313" key="2">
    <source>
        <dbReference type="EMBL" id="MDH5830182.1"/>
    </source>
</evidence>
<keyword evidence="3" id="KW-1185">Reference proteome</keyword>
<gene>
    <name evidence="2" type="ORF">QFW80_06580</name>
</gene>
<accession>A0ABT6JHN0</accession>
<dbReference type="RefSeq" id="WP_280600719.1">
    <property type="nucleotide sequence ID" value="NZ_JARXRN010000021.1"/>
</dbReference>
<dbReference type="EMBL" id="JARXRN010000021">
    <property type="protein sequence ID" value="MDH5830182.1"/>
    <property type="molecule type" value="Genomic_DNA"/>
</dbReference>
<protein>
    <submittedName>
        <fullName evidence="2">Uncharacterized protein</fullName>
    </submittedName>
</protein>
<reference evidence="2 3" key="1">
    <citation type="submission" date="2023-04" db="EMBL/GenBank/DDBJ databases">
        <title>Luteimonas sp. M1R5S18.</title>
        <authorList>
            <person name="Sun J.-Q."/>
        </authorList>
    </citation>
    <scope>NUCLEOTIDE SEQUENCE [LARGE SCALE GENOMIC DNA]</scope>
    <source>
        <strain evidence="2 3">M1R5S18</strain>
    </source>
</reference>
<evidence type="ECO:0000256" key="1">
    <source>
        <dbReference type="SAM" id="MobiDB-lite"/>
    </source>
</evidence>